<accession>O58463</accession>
<dbReference type="EMBL" id="BA000001">
    <property type="protein sequence ID" value="BAA29823.1"/>
    <property type="molecule type" value="Genomic_DNA"/>
</dbReference>
<keyword evidence="2" id="KW-1185">Reference proteome</keyword>
<name>O58463_PYRHO</name>
<proteinExistence type="predicted"/>
<gene>
    <name evidence="1" type="ordered locus">PH0732</name>
</gene>
<dbReference type="KEGG" id="pho:PH0732"/>
<evidence type="ECO:0000313" key="2">
    <source>
        <dbReference type="Proteomes" id="UP000000752"/>
    </source>
</evidence>
<dbReference type="Proteomes" id="UP000000752">
    <property type="component" value="Chromosome"/>
</dbReference>
<dbReference type="AlphaFoldDB" id="O58463"/>
<dbReference type="PIR" id="E71120">
    <property type="entry name" value="E71120"/>
</dbReference>
<dbReference type="EnsemblBacteria" id="BAA29823">
    <property type="protein sequence ID" value="BAA29823"/>
    <property type="gene ID" value="BAA29823"/>
</dbReference>
<organism evidence="1 2">
    <name type="scientific">Pyrococcus horikoshii (strain ATCC 700860 / DSM 12428 / JCM 9974 / NBRC 100139 / OT-3)</name>
    <dbReference type="NCBI Taxonomy" id="70601"/>
    <lineage>
        <taxon>Archaea</taxon>
        <taxon>Methanobacteriati</taxon>
        <taxon>Methanobacteriota</taxon>
        <taxon>Thermococci</taxon>
        <taxon>Thermococcales</taxon>
        <taxon>Thermococcaceae</taxon>
        <taxon>Pyrococcus</taxon>
    </lineage>
</organism>
<reference evidence="1 2" key="1">
    <citation type="journal article" date="1998" name="DNA Res.">
        <title>Complete sequence and gene organization of the genome of a hyper-thermophilic archaebacterium, Pyrococcus horikoshii OT3.</title>
        <authorList>
            <person name="Kawarabayasi Y."/>
            <person name="Sawada M."/>
            <person name="Horikawa H."/>
            <person name="Haikawa Y."/>
            <person name="Hino Y."/>
            <person name="Yamamoto S."/>
            <person name="Sekine M."/>
            <person name="Baba S."/>
            <person name="Kosugi H."/>
            <person name="Hosoyama A."/>
            <person name="Nagai Y."/>
            <person name="Sakai M."/>
            <person name="Ogura K."/>
            <person name="Otuka R."/>
            <person name="Nakazawa H."/>
            <person name="Takamiya M."/>
            <person name="Ohfuku Y."/>
            <person name="Funahashi T."/>
            <person name="Tanaka T."/>
            <person name="Kudoh Y."/>
            <person name="Yamazaki J."/>
            <person name="Kushida N."/>
            <person name="Oguchi A."/>
            <person name="Aoki K."/>
            <person name="Nakamura Y."/>
            <person name="Robb T.F."/>
            <person name="Horikoshi K."/>
            <person name="Masuchi Y."/>
            <person name="Shizuya H."/>
            <person name="Kikuchi H."/>
        </authorList>
    </citation>
    <scope>NUCLEOTIDE SEQUENCE [LARGE SCALE GENOMIC DNA]</scope>
    <source>
        <strain evidence="2">ATCC 700860 / DSM 12428 / JCM 9974 / NBRC 100139 / OT-3</strain>
    </source>
</reference>
<sequence length="104" mass="12464">MAHFNHHYYFPKLLHCHYAIPTNEGMHYYIVRSSPKDLSCYQPISIRYVSKLKISYYLNSCLLLKSSYYIHSTSKNEWPVNLYHRNVILNTFSYFNGPFSFINI</sequence>
<evidence type="ECO:0000313" key="1">
    <source>
        <dbReference type="EMBL" id="BAA29823.1"/>
    </source>
</evidence>
<protein>
    <submittedName>
        <fullName evidence="1">Uncharacterized protein</fullName>
    </submittedName>
</protein>